<reference evidence="2" key="2">
    <citation type="submission" date="2020-09" db="EMBL/GenBank/DDBJ databases">
        <authorList>
            <person name="Sun Q."/>
            <person name="Ohkuma M."/>
        </authorList>
    </citation>
    <scope>NUCLEOTIDE SEQUENCE</scope>
    <source>
        <strain evidence="2">JCM 4391</strain>
    </source>
</reference>
<reference evidence="2" key="1">
    <citation type="journal article" date="2014" name="Int. J. Syst. Evol. Microbiol.">
        <title>Complete genome sequence of Corynebacterium casei LMG S-19264T (=DSM 44701T), isolated from a smear-ripened cheese.</title>
        <authorList>
            <consortium name="US DOE Joint Genome Institute (JGI-PGF)"/>
            <person name="Walter F."/>
            <person name="Albersmeier A."/>
            <person name="Kalinowski J."/>
            <person name="Ruckert C."/>
        </authorList>
    </citation>
    <scope>NUCLEOTIDE SEQUENCE</scope>
    <source>
        <strain evidence="2">JCM 4391</strain>
    </source>
</reference>
<feature type="domain" description="HTH marR-type" evidence="1">
    <location>
        <begin position="15"/>
        <end position="147"/>
    </location>
</feature>
<dbReference type="SUPFAM" id="SSF46785">
    <property type="entry name" value="Winged helix' DNA-binding domain"/>
    <property type="match status" value="1"/>
</dbReference>
<dbReference type="GO" id="GO:0006950">
    <property type="term" value="P:response to stress"/>
    <property type="evidence" value="ECO:0007669"/>
    <property type="project" value="TreeGrafter"/>
</dbReference>
<dbReference type="InterPro" id="IPR036388">
    <property type="entry name" value="WH-like_DNA-bd_sf"/>
</dbReference>
<dbReference type="InterPro" id="IPR039422">
    <property type="entry name" value="MarR/SlyA-like"/>
</dbReference>
<dbReference type="GO" id="GO:0003700">
    <property type="term" value="F:DNA-binding transcription factor activity"/>
    <property type="evidence" value="ECO:0007669"/>
    <property type="project" value="InterPro"/>
</dbReference>
<evidence type="ECO:0000313" key="2">
    <source>
        <dbReference type="EMBL" id="GGU39218.1"/>
    </source>
</evidence>
<organism evidence="2 3">
    <name type="scientific">Streptomyces lavendofoliae</name>
    <dbReference type="NCBI Taxonomy" id="67314"/>
    <lineage>
        <taxon>Bacteria</taxon>
        <taxon>Bacillati</taxon>
        <taxon>Actinomycetota</taxon>
        <taxon>Actinomycetes</taxon>
        <taxon>Kitasatosporales</taxon>
        <taxon>Streptomycetaceae</taxon>
        <taxon>Streptomyces</taxon>
    </lineage>
</organism>
<dbReference type="InterPro" id="IPR000835">
    <property type="entry name" value="HTH_MarR-typ"/>
</dbReference>
<protein>
    <submittedName>
        <fullName evidence="2">MarR family transcriptional regulator</fullName>
    </submittedName>
</protein>
<accession>A0A918HWW1</accession>
<dbReference type="RefSeq" id="WP_189551147.1">
    <property type="nucleotide sequence ID" value="NZ_BMTP01000006.1"/>
</dbReference>
<evidence type="ECO:0000313" key="3">
    <source>
        <dbReference type="Proteomes" id="UP000636661"/>
    </source>
</evidence>
<dbReference type="Proteomes" id="UP000636661">
    <property type="component" value="Unassembled WGS sequence"/>
</dbReference>
<dbReference type="InterPro" id="IPR036390">
    <property type="entry name" value="WH_DNA-bd_sf"/>
</dbReference>
<dbReference type="EMBL" id="BMTP01000006">
    <property type="protein sequence ID" value="GGU39218.1"/>
    <property type="molecule type" value="Genomic_DNA"/>
</dbReference>
<dbReference type="Gene3D" id="1.10.10.10">
    <property type="entry name" value="Winged helix-like DNA-binding domain superfamily/Winged helix DNA-binding domain"/>
    <property type="match status" value="1"/>
</dbReference>
<dbReference type="PROSITE" id="PS50995">
    <property type="entry name" value="HTH_MARR_2"/>
    <property type="match status" value="1"/>
</dbReference>
<gene>
    <name evidence="2" type="ORF">GCM10010274_28360</name>
</gene>
<proteinExistence type="predicted"/>
<dbReference type="Pfam" id="PF12802">
    <property type="entry name" value="MarR_2"/>
    <property type="match status" value="1"/>
</dbReference>
<dbReference type="PANTHER" id="PTHR33164:SF103">
    <property type="entry name" value="REGULATORY PROTEIN MARR"/>
    <property type="match status" value="1"/>
</dbReference>
<dbReference type="SMART" id="SM00347">
    <property type="entry name" value="HTH_MARR"/>
    <property type="match status" value="1"/>
</dbReference>
<name>A0A918HWW1_9ACTN</name>
<dbReference type="PANTHER" id="PTHR33164">
    <property type="entry name" value="TRANSCRIPTIONAL REGULATOR, MARR FAMILY"/>
    <property type="match status" value="1"/>
</dbReference>
<evidence type="ECO:0000259" key="1">
    <source>
        <dbReference type="PROSITE" id="PS50995"/>
    </source>
</evidence>
<sequence>MPASDTSAQDTGDVAARLAAVLPVLQRALDRRLAQDFPHPRPPEGQLALLRLVGERDGITVREAADVLLMKPNNVSALVSQMTAGGMLERRRDPADKRVAHLHLTAEARSRLAAVRELFDGYVAEALHALTDGERDALGSALGALHGLARHLHPAAAR</sequence>
<comment type="caution">
    <text evidence="2">The sequence shown here is derived from an EMBL/GenBank/DDBJ whole genome shotgun (WGS) entry which is preliminary data.</text>
</comment>
<keyword evidence="3" id="KW-1185">Reference proteome</keyword>
<dbReference type="AlphaFoldDB" id="A0A918HWW1"/>